<keyword evidence="5 7" id="KW-0460">Magnesium</keyword>
<dbReference type="InterPro" id="IPR016066">
    <property type="entry name" value="A-D-PHexomutase_CS"/>
</dbReference>
<evidence type="ECO:0000259" key="11">
    <source>
        <dbReference type="Pfam" id="PF02880"/>
    </source>
</evidence>
<dbReference type="Proteomes" id="UP000710385">
    <property type="component" value="Unassembled WGS sequence"/>
</dbReference>
<evidence type="ECO:0000259" key="10">
    <source>
        <dbReference type="Pfam" id="PF02879"/>
    </source>
</evidence>
<feature type="domain" description="Alpha-D-phosphohexomutase alpha/beta/alpha" evidence="10">
    <location>
        <begin position="158"/>
        <end position="258"/>
    </location>
</feature>
<dbReference type="PANTHER" id="PTHR43771">
    <property type="entry name" value="PHOSPHOMANNOMUTASE"/>
    <property type="match status" value="1"/>
</dbReference>
<evidence type="ECO:0000259" key="8">
    <source>
        <dbReference type="Pfam" id="PF00408"/>
    </source>
</evidence>
<evidence type="ECO:0000256" key="1">
    <source>
        <dbReference type="ARBA" id="ARBA00001946"/>
    </source>
</evidence>
<dbReference type="CDD" id="cd03089">
    <property type="entry name" value="PMM_PGM"/>
    <property type="match status" value="1"/>
</dbReference>
<evidence type="ECO:0000313" key="12">
    <source>
        <dbReference type="EMBL" id="MBE7524984.1"/>
    </source>
</evidence>
<dbReference type="PRINTS" id="PR00509">
    <property type="entry name" value="PGMPMM"/>
</dbReference>
<protein>
    <submittedName>
        <fullName evidence="12">Phosphomannomutase/phosphoglucomutase</fullName>
    </submittedName>
</protein>
<dbReference type="Pfam" id="PF02880">
    <property type="entry name" value="PGM_PMM_III"/>
    <property type="match status" value="1"/>
</dbReference>
<comment type="caution">
    <text evidence="12">The sequence shown here is derived from an EMBL/GenBank/DDBJ whole genome shotgun (WGS) entry which is preliminary data.</text>
</comment>
<sequence length="464" mass="51781">MPKDISKVFKAYDIRGLSPGELTADFTERLGRALVRRFRCKHVMVGRDMRQSSPELEDALVRGITSQGADVTRIGLCSTPMFNVSMGRAAGRYDFGVMVTASHNPPKYNGFKMVDGNVYPVGEGSGMEELRDAYISGELYEDAATPGDVHDDTEALRAYLDSIFDLVDTSEFPAMTIAADAGNGMNGLVLPEFAKRLPSMHILPLFWELDGRFPNHEANPLKIETLTTLSETVVKNHCRFGVAFDGDGDRVGFVDENGEPIPGDLMTAILAGGLLKDHPDALILRDLRCSWSTEEAILAAGGRTDMTRVGHAFIKRQLRERGGLFGGELSMHYYFRDLWGVESGDLCLLLLMKILSETEQPISSLWKPLKRYANSGEVNSEVRNKDAVLDRIRKQYQSEATDIREIDGIRMEFYVGEDGSKNDLSWWFSVRASNTEPLIRLIVEAVRPDVMEAKREELLDLIRS</sequence>
<evidence type="ECO:0000259" key="9">
    <source>
        <dbReference type="Pfam" id="PF02878"/>
    </source>
</evidence>
<dbReference type="InterPro" id="IPR005841">
    <property type="entry name" value="Alpha-D-phosphohexomutase_SF"/>
</dbReference>
<dbReference type="InterPro" id="IPR005846">
    <property type="entry name" value="A-D-PHexomutase_a/b/a-III"/>
</dbReference>
<dbReference type="PANTHER" id="PTHR43771:SF1">
    <property type="entry name" value="PHOSPHOMANNOMUTASE"/>
    <property type="match status" value="1"/>
</dbReference>
<evidence type="ECO:0000256" key="6">
    <source>
        <dbReference type="ARBA" id="ARBA00023235"/>
    </source>
</evidence>
<keyword evidence="3" id="KW-0597">Phosphoprotein</keyword>
<dbReference type="Gene3D" id="3.40.120.10">
    <property type="entry name" value="Alpha-D-Glucose-1,6-Bisphosphate, subunit A, domain 3"/>
    <property type="match status" value="3"/>
</dbReference>
<gene>
    <name evidence="12" type="ORF">HS096_01115</name>
</gene>
<keyword evidence="4 7" id="KW-0479">Metal-binding</keyword>
<dbReference type="EMBL" id="JABTTY010000001">
    <property type="protein sequence ID" value="MBE7524984.1"/>
    <property type="molecule type" value="Genomic_DNA"/>
</dbReference>
<comment type="cofactor">
    <cofactor evidence="1">
        <name>Mg(2+)</name>
        <dbReference type="ChEBI" id="CHEBI:18420"/>
    </cofactor>
</comment>
<dbReference type="Pfam" id="PF02879">
    <property type="entry name" value="PGM_PMM_II"/>
    <property type="match status" value="1"/>
</dbReference>
<proteinExistence type="inferred from homology"/>
<reference evidence="12" key="1">
    <citation type="submission" date="2020-05" db="EMBL/GenBank/DDBJ databases">
        <title>High-Quality Genomes of Partial-Nitritation/Anammox System by Hierarchical Clustering Based Hybrid Assembly.</title>
        <authorList>
            <person name="Liu L."/>
            <person name="Wang Y."/>
            <person name="Che Y."/>
            <person name="Chen Y."/>
            <person name="Xia Y."/>
            <person name="Luo R."/>
            <person name="Cheng S.H."/>
            <person name="Zheng C."/>
            <person name="Zhang T."/>
        </authorList>
    </citation>
    <scope>NUCLEOTIDE SEQUENCE</scope>
    <source>
        <strain evidence="12">H1_PAT1</strain>
    </source>
</reference>
<comment type="similarity">
    <text evidence="2 7">Belongs to the phosphohexose mutase family.</text>
</comment>
<dbReference type="SUPFAM" id="SSF55957">
    <property type="entry name" value="Phosphoglucomutase, C-terminal domain"/>
    <property type="match status" value="1"/>
</dbReference>
<dbReference type="GO" id="GO:0016868">
    <property type="term" value="F:intramolecular phosphotransferase activity"/>
    <property type="evidence" value="ECO:0007669"/>
    <property type="project" value="InterPro"/>
</dbReference>
<name>A0A928TRW1_UNCKA</name>
<dbReference type="SUPFAM" id="SSF53738">
    <property type="entry name" value="Phosphoglucomutase, first 3 domains"/>
    <property type="match status" value="3"/>
</dbReference>
<feature type="domain" description="Alpha-D-phosphohexomutase alpha/beta/alpha" evidence="9">
    <location>
        <begin position="7"/>
        <end position="123"/>
    </location>
</feature>
<organism evidence="12 13">
    <name type="scientific">candidate division WWE3 bacterium</name>
    <dbReference type="NCBI Taxonomy" id="2053526"/>
    <lineage>
        <taxon>Bacteria</taxon>
        <taxon>Katanobacteria</taxon>
    </lineage>
</organism>
<dbReference type="InterPro" id="IPR036900">
    <property type="entry name" value="A-D-PHexomutase_C_sf"/>
</dbReference>
<evidence type="ECO:0000256" key="7">
    <source>
        <dbReference type="RuleBase" id="RU004326"/>
    </source>
</evidence>
<dbReference type="AlphaFoldDB" id="A0A928TRW1"/>
<dbReference type="InterPro" id="IPR005844">
    <property type="entry name" value="A-D-PHexomutase_a/b/a-I"/>
</dbReference>
<feature type="domain" description="Alpha-D-phosphohexomutase C-terminal" evidence="8">
    <location>
        <begin position="377"/>
        <end position="458"/>
    </location>
</feature>
<dbReference type="GO" id="GO:0000287">
    <property type="term" value="F:magnesium ion binding"/>
    <property type="evidence" value="ECO:0007669"/>
    <property type="project" value="InterPro"/>
</dbReference>
<evidence type="ECO:0000256" key="4">
    <source>
        <dbReference type="ARBA" id="ARBA00022723"/>
    </source>
</evidence>
<dbReference type="Pfam" id="PF00408">
    <property type="entry name" value="PGM_PMM_IV"/>
    <property type="match status" value="1"/>
</dbReference>
<dbReference type="Gene3D" id="3.30.310.50">
    <property type="entry name" value="Alpha-D-phosphohexomutase, C-terminal domain"/>
    <property type="match status" value="1"/>
</dbReference>
<evidence type="ECO:0000256" key="5">
    <source>
        <dbReference type="ARBA" id="ARBA00022842"/>
    </source>
</evidence>
<dbReference type="GO" id="GO:0005975">
    <property type="term" value="P:carbohydrate metabolic process"/>
    <property type="evidence" value="ECO:0007669"/>
    <property type="project" value="InterPro"/>
</dbReference>
<dbReference type="Pfam" id="PF02878">
    <property type="entry name" value="PGM_PMM_I"/>
    <property type="match status" value="1"/>
</dbReference>
<dbReference type="InterPro" id="IPR005845">
    <property type="entry name" value="A-D-PHexomutase_a/b/a-II"/>
</dbReference>
<evidence type="ECO:0000313" key="13">
    <source>
        <dbReference type="Proteomes" id="UP000710385"/>
    </source>
</evidence>
<dbReference type="InterPro" id="IPR016055">
    <property type="entry name" value="A-D-PHexomutase_a/b/a-I/II/III"/>
</dbReference>
<evidence type="ECO:0000256" key="2">
    <source>
        <dbReference type="ARBA" id="ARBA00010231"/>
    </source>
</evidence>
<feature type="domain" description="Alpha-D-phosphohexomutase alpha/beta/alpha" evidence="11">
    <location>
        <begin position="263"/>
        <end position="370"/>
    </location>
</feature>
<evidence type="ECO:0000256" key="3">
    <source>
        <dbReference type="ARBA" id="ARBA00022553"/>
    </source>
</evidence>
<accession>A0A928TRW1</accession>
<dbReference type="InterPro" id="IPR005843">
    <property type="entry name" value="A-D-PHexomutase_C"/>
</dbReference>
<keyword evidence="6" id="KW-0413">Isomerase</keyword>
<dbReference type="PROSITE" id="PS00710">
    <property type="entry name" value="PGM_PMM"/>
    <property type="match status" value="1"/>
</dbReference>